<feature type="transmembrane region" description="Helical" evidence="5">
    <location>
        <begin position="276"/>
        <end position="296"/>
    </location>
</feature>
<protein>
    <submittedName>
        <fullName evidence="7">Epidermal retinol dehydrogenase 2-like</fullName>
    </submittedName>
</protein>
<feature type="transmembrane region" description="Helical" evidence="5">
    <location>
        <begin position="7"/>
        <end position="27"/>
    </location>
</feature>
<gene>
    <name evidence="7" type="primary">LOC129333652</name>
</gene>
<keyword evidence="3" id="KW-0520">NAD</keyword>
<proteinExistence type="inferred from homology"/>
<keyword evidence="2" id="KW-0560">Oxidoreductase</keyword>
<sequence length="310" mass="34816">MCKMSSILETLKFMLLLIYYYFEVFVMKFCRAPKNVAGEIVLVTGSANGIGKQIALNFARLGAILILWDIDEQGNEDTAELMKRNGALAVYTYKCDCSKREEIYAVADQVKKEVGDVNILINNAGILNGKNFIDLLDSEIEETLDVNIKAHFWTCKAFLPAMISCNHGHLVTISSTGGLTGANKLSDYCASKWAETGFLEAVAFELQAAGKKGIKTTIVFPYYVDTEMVTGVITTRPCLYPILDVEYVGRKIVDAILKEKFYLFIPPWVCFATLKIFLPTKVIFLLVEYFGIFNNLDHFKGRKKRKGNKN</sequence>
<evidence type="ECO:0000256" key="1">
    <source>
        <dbReference type="ARBA" id="ARBA00006484"/>
    </source>
</evidence>
<organism evidence="6 7">
    <name type="scientific">Eublepharis macularius</name>
    <name type="common">Leopard gecko</name>
    <name type="synonym">Cyrtodactylus macularius</name>
    <dbReference type="NCBI Taxonomy" id="481883"/>
    <lineage>
        <taxon>Eukaryota</taxon>
        <taxon>Metazoa</taxon>
        <taxon>Chordata</taxon>
        <taxon>Craniata</taxon>
        <taxon>Vertebrata</taxon>
        <taxon>Euteleostomi</taxon>
        <taxon>Lepidosauria</taxon>
        <taxon>Squamata</taxon>
        <taxon>Bifurcata</taxon>
        <taxon>Gekkota</taxon>
        <taxon>Eublepharidae</taxon>
        <taxon>Eublepharinae</taxon>
        <taxon>Eublepharis</taxon>
    </lineage>
</organism>
<accession>A0AA97L6E9</accession>
<dbReference type="GO" id="GO:0005811">
    <property type="term" value="C:lipid droplet"/>
    <property type="evidence" value="ECO:0007669"/>
    <property type="project" value="TreeGrafter"/>
</dbReference>
<keyword evidence="5" id="KW-0812">Transmembrane</keyword>
<dbReference type="InterPro" id="IPR002347">
    <property type="entry name" value="SDR_fam"/>
</dbReference>
<dbReference type="PRINTS" id="PR00080">
    <property type="entry name" value="SDRFAMILY"/>
</dbReference>
<dbReference type="KEGG" id="emc:129333652"/>
<dbReference type="PRINTS" id="PR00081">
    <property type="entry name" value="GDHRDH"/>
</dbReference>
<keyword evidence="5" id="KW-1133">Transmembrane helix</keyword>
<dbReference type="PANTHER" id="PTHR24322">
    <property type="entry name" value="PKSB"/>
    <property type="match status" value="1"/>
</dbReference>
<dbReference type="Proteomes" id="UP001190640">
    <property type="component" value="Chromosome 7"/>
</dbReference>
<dbReference type="GeneID" id="129333652"/>
<dbReference type="Pfam" id="PF00106">
    <property type="entry name" value="adh_short"/>
    <property type="match status" value="1"/>
</dbReference>
<dbReference type="InterPro" id="IPR036291">
    <property type="entry name" value="NAD(P)-bd_dom_sf"/>
</dbReference>
<evidence type="ECO:0000313" key="7">
    <source>
        <dbReference type="RefSeq" id="XP_054841442.1"/>
    </source>
</evidence>
<dbReference type="AlphaFoldDB" id="A0AA97L6E9"/>
<reference evidence="7" key="1">
    <citation type="submission" date="2025-08" db="UniProtKB">
        <authorList>
            <consortium name="RefSeq"/>
        </authorList>
    </citation>
    <scope>IDENTIFICATION</scope>
    <source>
        <tissue evidence="7">Blood</tissue>
    </source>
</reference>
<comment type="similarity">
    <text evidence="1 4">Belongs to the short-chain dehydrogenases/reductases (SDR) family.</text>
</comment>
<dbReference type="RefSeq" id="XP_054841442.1">
    <property type="nucleotide sequence ID" value="XM_054985467.1"/>
</dbReference>
<dbReference type="GO" id="GO:0016616">
    <property type="term" value="F:oxidoreductase activity, acting on the CH-OH group of donors, NAD or NADP as acceptor"/>
    <property type="evidence" value="ECO:0007669"/>
    <property type="project" value="TreeGrafter"/>
</dbReference>
<dbReference type="Gene3D" id="3.40.50.720">
    <property type="entry name" value="NAD(P)-binding Rossmann-like Domain"/>
    <property type="match status" value="1"/>
</dbReference>
<dbReference type="PANTHER" id="PTHR24322:SF749">
    <property type="entry name" value="EPIDERMAL RETINOL DEHYDROGENASE 2"/>
    <property type="match status" value="1"/>
</dbReference>
<dbReference type="FunFam" id="3.40.50.720:FF:000202">
    <property type="entry name" value="Short-chain dehydrogenase/reductase family 16C member 6"/>
    <property type="match status" value="1"/>
</dbReference>
<evidence type="ECO:0000256" key="4">
    <source>
        <dbReference type="RuleBase" id="RU000363"/>
    </source>
</evidence>
<name>A0AA97L6E9_EUBMA</name>
<evidence type="ECO:0000256" key="5">
    <source>
        <dbReference type="SAM" id="Phobius"/>
    </source>
</evidence>
<dbReference type="SUPFAM" id="SSF51735">
    <property type="entry name" value="NAD(P)-binding Rossmann-fold domains"/>
    <property type="match status" value="1"/>
</dbReference>
<keyword evidence="6" id="KW-1185">Reference proteome</keyword>
<keyword evidence="5" id="KW-0472">Membrane</keyword>
<evidence type="ECO:0000256" key="2">
    <source>
        <dbReference type="ARBA" id="ARBA00023002"/>
    </source>
</evidence>
<evidence type="ECO:0000256" key="3">
    <source>
        <dbReference type="ARBA" id="ARBA00023027"/>
    </source>
</evidence>
<dbReference type="CDD" id="cd05339">
    <property type="entry name" value="17beta-HSDXI-like_SDR_c"/>
    <property type="match status" value="1"/>
</dbReference>
<evidence type="ECO:0000313" key="6">
    <source>
        <dbReference type="Proteomes" id="UP001190640"/>
    </source>
</evidence>